<keyword evidence="2" id="KW-1185">Reference proteome</keyword>
<gene>
    <name evidence="1" type="ORF">QC761_0106500</name>
</gene>
<dbReference type="GeneID" id="87892566"/>
<name>A0ABR0F5N6_9PEZI</name>
<evidence type="ECO:0000313" key="1">
    <source>
        <dbReference type="EMBL" id="KAK4639270.1"/>
    </source>
</evidence>
<dbReference type="Proteomes" id="UP001322138">
    <property type="component" value="Unassembled WGS sequence"/>
</dbReference>
<proteinExistence type="predicted"/>
<organism evidence="1 2">
    <name type="scientific">Podospora bellae-mahoneyi</name>
    <dbReference type="NCBI Taxonomy" id="2093777"/>
    <lineage>
        <taxon>Eukaryota</taxon>
        <taxon>Fungi</taxon>
        <taxon>Dikarya</taxon>
        <taxon>Ascomycota</taxon>
        <taxon>Pezizomycotina</taxon>
        <taxon>Sordariomycetes</taxon>
        <taxon>Sordariomycetidae</taxon>
        <taxon>Sordariales</taxon>
        <taxon>Podosporaceae</taxon>
        <taxon>Podospora</taxon>
    </lineage>
</organism>
<dbReference type="EMBL" id="JAFFGZ010000009">
    <property type="protein sequence ID" value="KAK4639270.1"/>
    <property type="molecule type" value="Genomic_DNA"/>
</dbReference>
<dbReference type="RefSeq" id="XP_062728246.1">
    <property type="nucleotide sequence ID" value="XM_062873173.1"/>
</dbReference>
<evidence type="ECO:0000313" key="2">
    <source>
        <dbReference type="Proteomes" id="UP001322138"/>
    </source>
</evidence>
<comment type="caution">
    <text evidence="1">The sequence shown here is derived from an EMBL/GenBank/DDBJ whole genome shotgun (WGS) entry which is preliminary data.</text>
</comment>
<accession>A0ABR0F5N6</accession>
<reference evidence="1 2" key="1">
    <citation type="journal article" date="2023" name="bioRxiv">
        <title>High-quality genome assemblies of four members of thePodospora anserinaspecies complex.</title>
        <authorList>
            <person name="Ament-Velasquez S.L."/>
            <person name="Vogan A.A."/>
            <person name="Wallerman O."/>
            <person name="Hartmann F."/>
            <person name="Gautier V."/>
            <person name="Silar P."/>
            <person name="Giraud T."/>
            <person name="Johannesson H."/>
        </authorList>
    </citation>
    <scope>NUCLEOTIDE SEQUENCE [LARGE SCALE GENOMIC DNA]</scope>
    <source>
        <strain evidence="1 2">CBS 112042</strain>
    </source>
</reference>
<protein>
    <submittedName>
        <fullName evidence="1">Uncharacterized protein</fullName>
    </submittedName>
</protein>
<sequence length="133" mass="15280">MVCREPTRPPAIPEIAPFPPLQLRFRALHLGGRCEWLNRGADREEGALLHTFYPLNTPLTLRRIHSELDWKPNWISRRLSTSNLRSLDPGDHPLGSSSIQDPTLFYDVCVTGPRQFLDRISAPFRRPSRGQAW</sequence>